<keyword evidence="1" id="KW-1133">Transmembrane helix</keyword>
<proteinExistence type="predicted"/>
<keyword evidence="1" id="KW-0472">Membrane</keyword>
<dbReference type="EMBL" id="AP018316">
    <property type="protein sequence ID" value="BAZ84180.1"/>
    <property type="molecule type" value="Genomic_DNA"/>
</dbReference>
<keyword evidence="1" id="KW-0812">Transmembrane</keyword>
<protein>
    <submittedName>
        <fullName evidence="2">Uncharacterized protein</fullName>
    </submittedName>
</protein>
<sequence>MLGQSGHLLVVWWLLIRLIFFLLLQNQRNLCNPSNPRLWILVVYCYNYGANLSRIASIDCLCWLSSEYEPVPDAIAILSKPLA</sequence>
<dbReference type="KEGG" id="dcm:NIES806_03640"/>
<evidence type="ECO:0000313" key="3">
    <source>
        <dbReference type="Proteomes" id="UP000218702"/>
    </source>
</evidence>
<dbReference type="Proteomes" id="UP000218702">
    <property type="component" value="Chromosome"/>
</dbReference>
<accession>A0A1Z4UY41</accession>
<feature type="transmembrane region" description="Helical" evidence="1">
    <location>
        <begin position="6"/>
        <end position="24"/>
    </location>
</feature>
<reference evidence="2 3" key="1">
    <citation type="submission" date="2017-06" db="EMBL/GenBank/DDBJ databases">
        <title>Genome sequencing of cyanobaciteial culture collection at National Institute for Environmental Studies (NIES).</title>
        <authorList>
            <person name="Hirose Y."/>
            <person name="Shimura Y."/>
            <person name="Fujisawa T."/>
            <person name="Nakamura Y."/>
            <person name="Kawachi M."/>
        </authorList>
    </citation>
    <scope>NUCLEOTIDE SEQUENCE [LARGE SCALE GENOMIC DNA]</scope>
    <source>
        <strain evidence="2 3">NIES-806</strain>
    </source>
</reference>
<evidence type="ECO:0000313" key="2">
    <source>
        <dbReference type="EMBL" id="BAZ84180.1"/>
    </source>
</evidence>
<name>A0A1Z4UY41_9CYAN</name>
<gene>
    <name evidence="2" type="ORF">NIES806_03640</name>
</gene>
<evidence type="ECO:0000256" key="1">
    <source>
        <dbReference type="SAM" id="Phobius"/>
    </source>
</evidence>
<keyword evidence="3" id="KW-1185">Reference proteome</keyword>
<dbReference type="AlphaFoldDB" id="A0A1Z4UY41"/>
<dbReference type="RefSeq" id="WP_157749894.1">
    <property type="nucleotide sequence ID" value="NZ_AP018316.1"/>
</dbReference>
<organism evidence="2 3">
    <name type="scientific">Dolichospermum compactum NIES-806</name>
    <dbReference type="NCBI Taxonomy" id="1973481"/>
    <lineage>
        <taxon>Bacteria</taxon>
        <taxon>Bacillati</taxon>
        <taxon>Cyanobacteriota</taxon>
        <taxon>Cyanophyceae</taxon>
        <taxon>Nostocales</taxon>
        <taxon>Aphanizomenonaceae</taxon>
        <taxon>Dolichospermum</taxon>
        <taxon>Dolichospermum compactum</taxon>
    </lineage>
</organism>